<protein>
    <recommendedName>
        <fullName evidence="3">Transcription factor zinc-finger domain-containing protein</fullName>
    </recommendedName>
</protein>
<dbReference type="SUPFAM" id="SSF57783">
    <property type="entry name" value="Zinc beta-ribbon"/>
    <property type="match status" value="1"/>
</dbReference>
<evidence type="ECO:0008006" key="3">
    <source>
        <dbReference type="Google" id="ProtNLM"/>
    </source>
</evidence>
<sequence>MVLRCPKCNSNKYYYTYINEQEIVLCRSCGYWESMSLDDWEKLSNS</sequence>
<dbReference type="STRING" id="476652.DEAC_c00990"/>
<name>A0A0J1FW89_9FIRM</name>
<evidence type="ECO:0000313" key="2">
    <source>
        <dbReference type="Proteomes" id="UP000036356"/>
    </source>
</evidence>
<dbReference type="PATRIC" id="fig|476652.3.peg.95"/>
<reference evidence="1 2" key="1">
    <citation type="submission" date="2015-06" db="EMBL/GenBank/DDBJ databases">
        <title>Draft genome of the moderately acidophilic sulfate reducer Candidatus Desulfosporosinus acididurans strain M1.</title>
        <authorList>
            <person name="Poehlein A."/>
            <person name="Petzsch P."/>
            <person name="Johnson B.D."/>
            <person name="Schloemann M."/>
            <person name="Daniel R."/>
            <person name="Muehling M."/>
        </authorList>
    </citation>
    <scope>NUCLEOTIDE SEQUENCE [LARGE SCALE GENOMIC DNA]</scope>
    <source>
        <strain evidence="1 2">M1</strain>
    </source>
</reference>
<accession>A0A0J1FW89</accession>
<organism evidence="1 2">
    <name type="scientific">Desulfosporosinus acididurans</name>
    <dbReference type="NCBI Taxonomy" id="476652"/>
    <lineage>
        <taxon>Bacteria</taxon>
        <taxon>Bacillati</taxon>
        <taxon>Bacillota</taxon>
        <taxon>Clostridia</taxon>
        <taxon>Eubacteriales</taxon>
        <taxon>Desulfitobacteriaceae</taxon>
        <taxon>Desulfosporosinus</taxon>
    </lineage>
</organism>
<dbReference type="AlphaFoldDB" id="A0A0J1FW89"/>
<dbReference type="Proteomes" id="UP000036356">
    <property type="component" value="Unassembled WGS sequence"/>
</dbReference>
<dbReference type="EMBL" id="LDZY01000001">
    <property type="protein sequence ID" value="KLU67695.1"/>
    <property type="molecule type" value="Genomic_DNA"/>
</dbReference>
<evidence type="ECO:0000313" key="1">
    <source>
        <dbReference type="EMBL" id="KLU67695.1"/>
    </source>
</evidence>
<gene>
    <name evidence="1" type="ORF">DEAC_c00990</name>
</gene>
<keyword evidence="2" id="KW-1185">Reference proteome</keyword>
<proteinExistence type="predicted"/>
<comment type="caution">
    <text evidence="1">The sequence shown here is derived from an EMBL/GenBank/DDBJ whole genome shotgun (WGS) entry which is preliminary data.</text>
</comment>